<evidence type="ECO:0000313" key="1">
    <source>
        <dbReference type="EMBL" id="EMB18120.1"/>
    </source>
</evidence>
<keyword evidence="2" id="KW-1185">Reference proteome</keyword>
<reference evidence="1" key="1">
    <citation type="submission" date="2012-11" db="EMBL/GenBank/DDBJ databases">
        <title>Permanent draft genomes of Rhodopirellula europaea strain SH398 and 6C.</title>
        <authorList>
            <person name="Richter M."/>
            <person name="Richter-Heitmann T."/>
            <person name="Frank C."/>
            <person name="Harder J."/>
            <person name="Glockner F.O."/>
        </authorList>
    </citation>
    <scope>NUCLEOTIDE SEQUENCE</scope>
    <source>
        <strain evidence="1">6C</strain>
    </source>
</reference>
<evidence type="ECO:0000313" key="2">
    <source>
        <dbReference type="Proteomes" id="UP000011529"/>
    </source>
</evidence>
<sequence>MAKQSRFSPRTRNRLFTAFRPDKTARFRGISSIATESSWLDFDRHVRVYCTNCLLKEAAFEDASGVSHRSLAGLAPHFFPALSLPLRSHLEPESFQT</sequence>
<comment type="caution">
    <text evidence="1">The sequence shown here is derived from an EMBL/GenBank/DDBJ whole genome shotgun (WGS) entry which is preliminary data.</text>
</comment>
<gene>
    <name evidence="1" type="ORF">RE6C_01202</name>
</gene>
<organism evidence="1 2">
    <name type="scientific">Rhodopirellula europaea 6C</name>
    <dbReference type="NCBI Taxonomy" id="1263867"/>
    <lineage>
        <taxon>Bacteria</taxon>
        <taxon>Pseudomonadati</taxon>
        <taxon>Planctomycetota</taxon>
        <taxon>Planctomycetia</taxon>
        <taxon>Pirellulales</taxon>
        <taxon>Pirellulaceae</taxon>
        <taxon>Rhodopirellula</taxon>
    </lineage>
</organism>
<proteinExistence type="predicted"/>
<accession>M2ALW7</accession>
<dbReference type="Proteomes" id="UP000011529">
    <property type="component" value="Unassembled WGS sequence"/>
</dbReference>
<reference evidence="1" key="2">
    <citation type="journal article" date="2013" name="Mar. Genomics">
        <title>Expression of sulfatases in Rhodopirellula baltica and the diversity of sulfatases in the genus Rhodopirellula.</title>
        <authorList>
            <person name="Wegner C.E."/>
            <person name="Richter-Heitmann T."/>
            <person name="Klindworth A."/>
            <person name="Klockow C."/>
            <person name="Richter M."/>
            <person name="Achstetter T."/>
            <person name="Glockner F.O."/>
            <person name="Harder J."/>
        </authorList>
    </citation>
    <scope>NUCLEOTIDE SEQUENCE [LARGE SCALE GENOMIC DNA]</scope>
    <source>
        <strain evidence="1">6C</strain>
    </source>
</reference>
<protein>
    <submittedName>
        <fullName evidence="1">Uncharacterized protein</fullName>
    </submittedName>
</protein>
<dbReference type="AlphaFoldDB" id="M2ALW7"/>
<dbReference type="EMBL" id="ANMO01000067">
    <property type="protein sequence ID" value="EMB18120.1"/>
    <property type="molecule type" value="Genomic_DNA"/>
</dbReference>
<name>M2ALW7_9BACT</name>